<dbReference type="Pfam" id="PF00646">
    <property type="entry name" value="F-box"/>
    <property type="match status" value="1"/>
</dbReference>
<dbReference type="OrthoDB" id="7544578at2759"/>
<dbReference type="Pfam" id="PF13369">
    <property type="entry name" value="Transglut_core2"/>
    <property type="match status" value="1"/>
</dbReference>
<gene>
    <name evidence="5" type="primary">LOC105430701</name>
</gene>
<keyword evidence="4" id="KW-1185">Reference proteome</keyword>
<name>A0A6I9WSK3_9HYME</name>
<organism evidence="4 5">
    <name type="scientific">Pogonomyrmex barbatus</name>
    <name type="common">red harvester ant</name>
    <dbReference type="NCBI Taxonomy" id="144034"/>
    <lineage>
        <taxon>Eukaryota</taxon>
        <taxon>Metazoa</taxon>
        <taxon>Ecdysozoa</taxon>
        <taxon>Arthropoda</taxon>
        <taxon>Hexapoda</taxon>
        <taxon>Insecta</taxon>
        <taxon>Pterygota</taxon>
        <taxon>Neoptera</taxon>
        <taxon>Endopterygota</taxon>
        <taxon>Hymenoptera</taxon>
        <taxon>Apocrita</taxon>
        <taxon>Aculeata</taxon>
        <taxon>Formicoidea</taxon>
        <taxon>Formicidae</taxon>
        <taxon>Myrmicinae</taxon>
        <taxon>Pogonomyrmex</taxon>
    </lineage>
</organism>
<dbReference type="InterPro" id="IPR001810">
    <property type="entry name" value="F-box_dom"/>
</dbReference>
<dbReference type="InterPro" id="IPR036047">
    <property type="entry name" value="F-box-like_dom_sf"/>
</dbReference>
<dbReference type="Gene3D" id="1.20.1280.50">
    <property type="match status" value="1"/>
</dbReference>
<evidence type="ECO:0000259" key="3">
    <source>
        <dbReference type="Pfam" id="PF13369"/>
    </source>
</evidence>
<protein>
    <submittedName>
        <fullName evidence="5">F-box only protein 21-like</fullName>
    </submittedName>
</protein>
<dbReference type="KEGG" id="pbar:105430701"/>
<dbReference type="SUPFAM" id="SSF141255">
    <property type="entry name" value="YccV-like"/>
    <property type="match status" value="1"/>
</dbReference>
<dbReference type="Pfam" id="PF08755">
    <property type="entry name" value="YccV-like"/>
    <property type="match status" value="1"/>
</dbReference>
<dbReference type="GO" id="GO:0003677">
    <property type="term" value="F:DNA binding"/>
    <property type="evidence" value="ECO:0007669"/>
    <property type="project" value="InterPro"/>
</dbReference>
<dbReference type="PANTHER" id="PTHR31350:SF21">
    <property type="entry name" value="F-BOX ONLY PROTEIN 21"/>
    <property type="match status" value="1"/>
</dbReference>
<proteinExistence type="predicted"/>
<dbReference type="Gene3D" id="2.30.30.390">
    <property type="entry name" value="Hemimethylated DNA-binding domain"/>
    <property type="match status" value="1"/>
</dbReference>
<dbReference type="InterPro" id="IPR036623">
    <property type="entry name" value="Hemimethylated_DNA-bd_sf"/>
</dbReference>
<dbReference type="RefSeq" id="XP_011642677.1">
    <property type="nucleotide sequence ID" value="XM_011644375.2"/>
</dbReference>
<evidence type="ECO:0000259" key="1">
    <source>
        <dbReference type="Pfam" id="PF00646"/>
    </source>
</evidence>
<reference evidence="5" key="1">
    <citation type="submission" date="2025-08" db="UniProtKB">
        <authorList>
            <consortium name="RefSeq"/>
        </authorList>
    </citation>
    <scope>IDENTIFICATION</scope>
</reference>
<feature type="domain" description="F-box" evidence="1">
    <location>
        <begin position="19"/>
        <end position="46"/>
    </location>
</feature>
<dbReference type="SUPFAM" id="SSF81383">
    <property type="entry name" value="F-box domain"/>
    <property type="match status" value="1"/>
</dbReference>
<dbReference type="Proteomes" id="UP000504615">
    <property type="component" value="Unplaced"/>
</dbReference>
<dbReference type="InterPro" id="IPR011722">
    <property type="entry name" value="Hemimethylated_DNA-bd_dom"/>
</dbReference>
<dbReference type="InterPro" id="IPR032698">
    <property type="entry name" value="SirB1_N"/>
</dbReference>
<accession>A0A6I9WSK3</accession>
<evidence type="ECO:0000259" key="2">
    <source>
        <dbReference type="Pfam" id="PF08755"/>
    </source>
</evidence>
<evidence type="ECO:0000313" key="4">
    <source>
        <dbReference type="Proteomes" id="UP000504615"/>
    </source>
</evidence>
<dbReference type="GeneID" id="105430701"/>
<dbReference type="AlphaFoldDB" id="A0A6I9WSK3"/>
<feature type="domain" description="Protein SirB1 N-terminal" evidence="3">
    <location>
        <begin position="204"/>
        <end position="393"/>
    </location>
</feature>
<sequence>MITLLSTEVINIILQQQSISFKDVVNFSLTCKRFLNILNDNMLWQKKVYQRWPHLRRLYEKEIQNSKYINFKDQVKVSIECKYKLEHYLSLMAKKHFQKDELCDIDMEDFDCLFRPNMGAHSMSYHFFMAELIYLTTLSPYSNDCNLTHQYYGKKLLSYVHKCYLKEAWKEFINSPKEQQILERAATIVTQWYQPLKHIYYLDVEAELDNIAKQVLEDLKKAHPTHPIFSTSAKQFSFWKCNNIDNNQWSRQIEQQIIDAVRAVLFVKLGFCGTDELMSNEENKVYELEEIIIDGVLKNKIGNSITLAVIFHSVARRLGVRCNLIFVPTHHFLSWKPNTENSEDEEYLYIDILQGGAIRSKNDCPRTRGRRCPIENFNKHFEMNPSQMALRMINYLQMVNPNYQHHYDRSLQLRSLLEFRYMLNPFDRDTIQQLGLHYVQNHIRLSNIRIPLERILECCNDDSIEGRQIASILNRFGRMARLIEPELAPTNVITPQERPCKMKYAVGMIMTWNDRDDMNHTGVIIGWSKSYNTCMARESRFRILHNQRIPEAITLSQPFYTILCENGDKYYAAEDSVIEAALPKFIRHNKIGQYFCKYAWSHYVPNEVLATYYPQDMAFLNTLRLPSSFDYPHL</sequence>
<dbReference type="PANTHER" id="PTHR31350">
    <property type="entry name" value="SI:DKEY-261L7.2"/>
    <property type="match status" value="1"/>
</dbReference>
<evidence type="ECO:0000313" key="5">
    <source>
        <dbReference type="RefSeq" id="XP_011642677.1"/>
    </source>
</evidence>
<feature type="domain" description="Hemimethylated DNA-binding" evidence="2">
    <location>
        <begin position="502"/>
        <end position="598"/>
    </location>
</feature>